<dbReference type="AlphaFoldDB" id="A0A833ZN72"/>
<sequence>MSTNYYDYCSIIMLTIISPFLLSFLTFPSLILSFLPFAYPSFIHLLNELFFPLISSLSFKIFFYIYWFIVKDATQEQPSGKNAQGKVWLRAIELSYLPGHGTLPALGCAHQLRSSSMNTSFQNLR</sequence>
<gene>
    <name evidence="2" type="ORF">HJG60_011688</name>
</gene>
<keyword evidence="1" id="KW-0472">Membrane</keyword>
<feature type="transmembrane region" description="Helical" evidence="1">
    <location>
        <begin position="12"/>
        <end position="37"/>
    </location>
</feature>
<comment type="caution">
    <text evidence="2">The sequence shown here is derived from an EMBL/GenBank/DDBJ whole genome shotgun (WGS) entry which is preliminary data.</text>
</comment>
<accession>A0A833ZN72</accession>
<reference evidence="2 3" key="1">
    <citation type="journal article" date="2020" name="Nature">
        <title>Six reference-quality genomes reveal evolution of bat adaptations.</title>
        <authorList>
            <person name="Jebb D."/>
            <person name="Huang Z."/>
            <person name="Pippel M."/>
            <person name="Hughes G.M."/>
            <person name="Lavrichenko K."/>
            <person name="Devanna P."/>
            <person name="Winkler S."/>
            <person name="Jermiin L.S."/>
            <person name="Skirmuntt E.C."/>
            <person name="Katzourakis A."/>
            <person name="Burkitt-Gray L."/>
            <person name="Ray D.A."/>
            <person name="Sullivan K.A.M."/>
            <person name="Roscito J.G."/>
            <person name="Kirilenko B.M."/>
            <person name="Davalos L.M."/>
            <person name="Corthals A.P."/>
            <person name="Power M.L."/>
            <person name="Jones G."/>
            <person name="Ransome R.D."/>
            <person name="Dechmann D.K.N."/>
            <person name="Locatelli A.G."/>
            <person name="Puechmaille S.J."/>
            <person name="Fedrigo O."/>
            <person name="Jarvis E.D."/>
            <person name="Hiller M."/>
            <person name="Vernes S.C."/>
            <person name="Myers E.W."/>
            <person name="Teeling E.C."/>
        </authorList>
    </citation>
    <scope>NUCLEOTIDE SEQUENCE [LARGE SCALE GENOMIC DNA]</scope>
    <source>
        <strain evidence="2">Bat1K_MPI-CBG_1</strain>
    </source>
</reference>
<protein>
    <submittedName>
        <fullName evidence="2">Uncharacterized protein</fullName>
    </submittedName>
</protein>
<evidence type="ECO:0000256" key="1">
    <source>
        <dbReference type="SAM" id="Phobius"/>
    </source>
</evidence>
<keyword evidence="1" id="KW-1133">Transmembrane helix</keyword>
<dbReference type="EMBL" id="JABVXQ010000007">
    <property type="protein sequence ID" value="KAF6099972.1"/>
    <property type="molecule type" value="Genomic_DNA"/>
</dbReference>
<feature type="transmembrane region" description="Helical" evidence="1">
    <location>
        <begin position="49"/>
        <end position="69"/>
    </location>
</feature>
<dbReference type="Proteomes" id="UP000664940">
    <property type="component" value="Unassembled WGS sequence"/>
</dbReference>
<name>A0A833ZN72_9CHIR</name>
<evidence type="ECO:0000313" key="2">
    <source>
        <dbReference type="EMBL" id="KAF6099972.1"/>
    </source>
</evidence>
<evidence type="ECO:0000313" key="3">
    <source>
        <dbReference type="Proteomes" id="UP000664940"/>
    </source>
</evidence>
<organism evidence="2 3">
    <name type="scientific">Phyllostomus discolor</name>
    <name type="common">pale spear-nosed bat</name>
    <dbReference type="NCBI Taxonomy" id="89673"/>
    <lineage>
        <taxon>Eukaryota</taxon>
        <taxon>Metazoa</taxon>
        <taxon>Chordata</taxon>
        <taxon>Craniata</taxon>
        <taxon>Vertebrata</taxon>
        <taxon>Euteleostomi</taxon>
        <taxon>Mammalia</taxon>
        <taxon>Eutheria</taxon>
        <taxon>Laurasiatheria</taxon>
        <taxon>Chiroptera</taxon>
        <taxon>Yangochiroptera</taxon>
        <taxon>Phyllostomidae</taxon>
        <taxon>Phyllostominae</taxon>
        <taxon>Phyllostomus</taxon>
    </lineage>
</organism>
<proteinExistence type="predicted"/>
<keyword evidence="1" id="KW-0812">Transmembrane</keyword>